<keyword evidence="6" id="KW-0472">Membrane</keyword>
<gene>
    <name evidence="8" type="ORF">JCM19237_1488</name>
</gene>
<keyword evidence="5" id="KW-0732">Signal</keyword>
<dbReference type="InterPro" id="IPR005017">
    <property type="entry name" value="OMPP1/FadL/TodX"/>
</dbReference>
<comment type="subcellular location">
    <subcellularLocation>
        <location evidence="1">Cell outer membrane</location>
        <topology evidence="1">Multi-pass membrane protein</topology>
    </subcellularLocation>
</comment>
<evidence type="ECO:0000256" key="6">
    <source>
        <dbReference type="ARBA" id="ARBA00023136"/>
    </source>
</evidence>
<dbReference type="Proteomes" id="UP000029227">
    <property type="component" value="Unassembled WGS sequence"/>
</dbReference>
<organism evidence="8 9">
    <name type="scientific">Photobacterium aphoticum</name>
    <dbReference type="NCBI Taxonomy" id="754436"/>
    <lineage>
        <taxon>Bacteria</taxon>
        <taxon>Pseudomonadati</taxon>
        <taxon>Pseudomonadota</taxon>
        <taxon>Gammaproteobacteria</taxon>
        <taxon>Vibrionales</taxon>
        <taxon>Vibrionaceae</taxon>
        <taxon>Photobacterium</taxon>
    </lineage>
</organism>
<dbReference type="eggNOG" id="COG2067">
    <property type="taxonomic scope" value="Bacteria"/>
</dbReference>
<comment type="similarity">
    <text evidence="2">Belongs to the OmpP1/FadL family.</text>
</comment>
<dbReference type="Gene3D" id="2.40.160.60">
    <property type="entry name" value="Outer membrane protein transport protein (OMPP1/FadL/TodX)"/>
    <property type="match status" value="1"/>
</dbReference>
<evidence type="ECO:0000313" key="8">
    <source>
        <dbReference type="EMBL" id="GAL07548.1"/>
    </source>
</evidence>
<proteinExistence type="inferred from homology"/>
<evidence type="ECO:0000256" key="4">
    <source>
        <dbReference type="ARBA" id="ARBA00022692"/>
    </source>
</evidence>
<dbReference type="PANTHER" id="PTHR35093:SF3">
    <property type="entry name" value="LONG-CHAIN FATTY ACID TRANSPORT PROTEIN"/>
    <property type="match status" value="1"/>
</dbReference>
<evidence type="ECO:0000256" key="5">
    <source>
        <dbReference type="ARBA" id="ARBA00022729"/>
    </source>
</evidence>
<dbReference type="SUPFAM" id="SSF56935">
    <property type="entry name" value="Porins"/>
    <property type="match status" value="1"/>
</dbReference>
<dbReference type="STRING" id="754436.JCM19237_1488"/>
<keyword evidence="7" id="KW-0998">Cell outer membrane</keyword>
<accession>A0A090QZ72</accession>
<keyword evidence="4" id="KW-0812">Transmembrane</keyword>
<dbReference type="EMBL" id="BBMN01000017">
    <property type="protein sequence ID" value="GAL07548.1"/>
    <property type="molecule type" value="Genomic_DNA"/>
</dbReference>
<evidence type="ECO:0000313" key="9">
    <source>
        <dbReference type="Proteomes" id="UP000029227"/>
    </source>
</evidence>
<evidence type="ECO:0000256" key="2">
    <source>
        <dbReference type="ARBA" id="ARBA00008163"/>
    </source>
</evidence>
<evidence type="ECO:0000256" key="7">
    <source>
        <dbReference type="ARBA" id="ARBA00023237"/>
    </source>
</evidence>
<evidence type="ECO:0000256" key="1">
    <source>
        <dbReference type="ARBA" id="ARBA00004571"/>
    </source>
</evidence>
<dbReference type="Pfam" id="PF03349">
    <property type="entry name" value="Toluene_X"/>
    <property type="match status" value="1"/>
</dbReference>
<dbReference type="AlphaFoldDB" id="A0A090QZ72"/>
<evidence type="ECO:0000256" key="3">
    <source>
        <dbReference type="ARBA" id="ARBA00022452"/>
    </source>
</evidence>
<comment type="caution">
    <text evidence="8">The sequence shown here is derived from an EMBL/GenBank/DDBJ whole genome shotgun (WGS) entry which is preliminary data.</text>
</comment>
<dbReference type="PANTHER" id="PTHR35093">
    <property type="entry name" value="OUTER MEMBRANE PROTEIN NMB0088-RELATED"/>
    <property type="match status" value="1"/>
</dbReference>
<dbReference type="GO" id="GO:0009279">
    <property type="term" value="C:cell outer membrane"/>
    <property type="evidence" value="ECO:0007669"/>
    <property type="project" value="UniProtKB-SubCell"/>
</dbReference>
<sequence length="114" mass="12402">MNEHSASGLGRAFSGDAAIADNAAVLARNPAAMALFDRMQLSGSLSVIDPSIDVSTVDFPAPESYDDIAPAAVVPAAFFIQPLDDQFAWGDRHLFQLRFLYGLPDRCLLWFISR</sequence>
<reference evidence="8 9" key="1">
    <citation type="journal article" date="2014" name="Genome Announc.">
        <title>Draft Genome Sequences of Two Vibrionaceae Species, Vibrio ponticus C121 and Photobacterium aphoticum C119, Isolated as Coral Reef Microbiota.</title>
        <authorList>
            <person name="Al-saari N."/>
            <person name="Meirelles P.M."/>
            <person name="Mino S."/>
            <person name="Suda W."/>
            <person name="Oshima K."/>
            <person name="Hattori M."/>
            <person name="Ohkuma M."/>
            <person name="Thompson F.L."/>
            <person name="Gomez-Gil B."/>
            <person name="Sawabe T."/>
            <person name="Sawabe T."/>
        </authorList>
    </citation>
    <scope>NUCLEOTIDE SEQUENCE [LARGE SCALE GENOMIC DNA]</scope>
    <source>
        <strain evidence="8 9">JCM 19237</strain>
    </source>
</reference>
<protein>
    <submittedName>
        <fullName evidence="8">Long-chain fatty acid transport protein</fullName>
    </submittedName>
</protein>
<dbReference type="GO" id="GO:0015483">
    <property type="term" value="F:long-chain fatty acid transporting porin activity"/>
    <property type="evidence" value="ECO:0007669"/>
    <property type="project" value="TreeGrafter"/>
</dbReference>
<keyword evidence="3" id="KW-1134">Transmembrane beta strand</keyword>
<name>A0A090QZ72_9GAMM</name>